<sequence length="250" mass="29503">MKQGILTGCDERHEWMLKWWWTHYSAHNAYPIMFCDFGMTKSARNWCETKGTVLSLDLPEDFIAPREEIHPTLLKRWEPLYKNASWNARKAWFHKPFVIPHTPFEETIWIDLDAQVKKPLAPFFTALKKSEDGFALCKDTPQGYFLRLHLGLLHPKESAYQAGVIAYRKDSPVIQKWLENCKKYNTLFFSDQDILNRTIHEEQYNIYELSTYYNYIPGYPEFSYPDPLIVHYATNIGKDQIFKKLGVPPT</sequence>
<dbReference type="AlphaFoldDB" id="F8L4I3"/>
<dbReference type="KEGG" id="sng:SNE_A23570"/>
<dbReference type="HOGENOM" id="CLU_1110809_0_0_0"/>
<reference key="1">
    <citation type="journal article" date="2011" name="Mol. Biol. Evol.">
        <title>Unity in variety -- the pan-genome of the Chlamydiae.</title>
        <authorList>
            <person name="Collingro A."/>
            <person name="Tischler P."/>
            <person name="Weinmaier T."/>
            <person name="Penz T."/>
            <person name="Heinz E."/>
            <person name="Brunham R.C."/>
            <person name="Read T.D."/>
            <person name="Bavoil P.M."/>
            <person name="Sachse K."/>
            <person name="Kahane S."/>
            <person name="Friedman M.G."/>
            <person name="Rattei T."/>
            <person name="Myers G.S.A."/>
            <person name="Horn M."/>
        </authorList>
    </citation>
    <scope>NUCLEOTIDE SEQUENCE</scope>
    <source>
        <strain>Z</strain>
    </source>
</reference>
<dbReference type="RefSeq" id="WP_013944699.1">
    <property type="nucleotide sequence ID" value="NC_015713.1"/>
</dbReference>
<dbReference type="Proteomes" id="UP000000496">
    <property type="component" value="Chromosome gsn.131"/>
</dbReference>
<organism evidence="1 2">
    <name type="scientific">Simkania negevensis (strain ATCC VR-1471 / DSM 27360 / Z)</name>
    <dbReference type="NCBI Taxonomy" id="331113"/>
    <lineage>
        <taxon>Bacteria</taxon>
        <taxon>Pseudomonadati</taxon>
        <taxon>Chlamydiota</taxon>
        <taxon>Chlamydiia</taxon>
        <taxon>Parachlamydiales</taxon>
        <taxon>Simkaniaceae</taxon>
        <taxon>Simkania</taxon>
    </lineage>
</organism>
<dbReference type="InterPro" id="IPR029044">
    <property type="entry name" value="Nucleotide-diphossugar_trans"/>
</dbReference>
<protein>
    <submittedName>
        <fullName evidence="1">Uncharacterized protein</fullName>
    </submittedName>
</protein>
<dbReference type="STRING" id="331113.SNE_A23570"/>
<evidence type="ECO:0000313" key="1">
    <source>
        <dbReference type="EMBL" id="CCB90234.1"/>
    </source>
</evidence>
<evidence type="ECO:0000313" key="2">
    <source>
        <dbReference type="Proteomes" id="UP000000496"/>
    </source>
</evidence>
<gene>
    <name evidence="1" type="ordered locus">SNE_A23570</name>
</gene>
<dbReference type="OrthoDB" id="20904at2"/>
<reference evidence="1 2" key="2">
    <citation type="journal article" date="2011" name="Mol. Biol. Evol.">
        <title>Unity in variety--the pan-genome of the Chlamydiae.</title>
        <authorList>
            <person name="Collingro A."/>
            <person name="Tischler P."/>
            <person name="Weinmaier T."/>
            <person name="Penz T."/>
            <person name="Heinz E."/>
            <person name="Brunham R.C."/>
            <person name="Read T.D."/>
            <person name="Bavoil P.M."/>
            <person name="Sachse K."/>
            <person name="Kahane S."/>
            <person name="Friedman M.G."/>
            <person name="Rattei T."/>
            <person name="Myers G.S."/>
            <person name="Horn M."/>
        </authorList>
    </citation>
    <scope>NUCLEOTIDE SEQUENCE [LARGE SCALE GENOMIC DNA]</scope>
    <source>
        <strain evidence="2">ATCC VR-1471 / Z</strain>
    </source>
</reference>
<accession>F8L4I3</accession>
<dbReference type="SUPFAM" id="SSF53448">
    <property type="entry name" value="Nucleotide-diphospho-sugar transferases"/>
    <property type="match status" value="1"/>
</dbReference>
<dbReference type="Gene3D" id="3.90.550.10">
    <property type="entry name" value="Spore Coat Polysaccharide Biosynthesis Protein SpsA, Chain A"/>
    <property type="match status" value="1"/>
</dbReference>
<proteinExistence type="predicted"/>
<keyword evidence="2" id="KW-1185">Reference proteome</keyword>
<dbReference type="EMBL" id="FR872582">
    <property type="protein sequence ID" value="CCB90234.1"/>
    <property type="molecule type" value="Genomic_DNA"/>
</dbReference>
<dbReference type="eggNOG" id="COG1442">
    <property type="taxonomic scope" value="Bacteria"/>
</dbReference>
<name>F8L4I3_SIMNZ</name>